<dbReference type="EMBL" id="CP090958">
    <property type="protein sequence ID" value="WGW13260.1"/>
    <property type="molecule type" value="Genomic_DNA"/>
</dbReference>
<dbReference type="Gene3D" id="1.10.1660.10">
    <property type="match status" value="1"/>
</dbReference>
<dbReference type="PROSITE" id="PS50937">
    <property type="entry name" value="HTH_MERR_2"/>
    <property type="match status" value="1"/>
</dbReference>
<evidence type="ECO:0000256" key="1">
    <source>
        <dbReference type="ARBA" id="ARBA00023125"/>
    </source>
</evidence>
<dbReference type="PANTHER" id="PTHR30204">
    <property type="entry name" value="REDOX-CYCLING DRUG-SENSING TRANSCRIPTIONAL ACTIVATOR SOXR"/>
    <property type="match status" value="1"/>
</dbReference>
<evidence type="ECO:0000259" key="2">
    <source>
        <dbReference type="PROSITE" id="PS50937"/>
    </source>
</evidence>
<dbReference type="PANTHER" id="PTHR30204:SF93">
    <property type="entry name" value="HTH MERR-TYPE DOMAIN-CONTAINING PROTEIN"/>
    <property type="match status" value="1"/>
</dbReference>
<dbReference type="RefSeq" id="WP_349640076.1">
    <property type="nucleotide sequence ID" value="NZ_CP090958.1"/>
</dbReference>
<dbReference type="InterPro" id="IPR000551">
    <property type="entry name" value="MerR-type_HTH_dom"/>
</dbReference>
<gene>
    <name evidence="3" type="ORF">LWF01_05690</name>
</gene>
<proteinExistence type="predicted"/>
<evidence type="ECO:0000313" key="3">
    <source>
        <dbReference type="EMBL" id="WGW13260.1"/>
    </source>
</evidence>
<dbReference type="SUPFAM" id="SSF46955">
    <property type="entry name" value="Putative DNA-binding domain"/>
    <property type="match status" value="1"/>
</dbReference>
<dbReference type="InterPro" id="IPR047057">
    <property type="entry name" value="MerR_fam"/>
</dbReference>
<dbReference type="SMART" id="SM00422">
    <property type="entry name" value="HTH_MERR"/>
    <property type="match status" value="1"/>
</dbReference>
<reference evidence="3 4" key="1">
    <citation type="submission" date="2023-05" db="EMBL/GenBank/DDBJ databases">
        <title>Lithophilousrod everest ZFBP1038 complete genpme.</title>
        <authorList>
            <person name="Tian M."/>
        </authorList>
    </citation>
    <scope>NUCLEOTIDE SEQUENCE [LARGE SCALE GENOMIC DNA]</scope>
    <source>
        <strain evidence="3 4">ZFBP1038</strain>
    </source>
</reference>
<name>A0ABY8QW61_9MICO</name>
<keyword evidence="1" id="KW-0238">DNA-binding</keyword>
<dbReference type="CDD" id="cd00592">
    <property type="entry name" value="HTH_MerR-like"/>
    <property type="match status" value="1"/>
</dbReference>
<dbReference type="InterPro" id="IPR009061">
    <property type="entry name" value="DNA-bd_dom_put_sf"/>
</dbReference>
<dbReference type="Proteomes" id="UP001209083">
    <property type="component" value="Chromosome"/>
</dbReference>
<protein>
    <submittedName>
        <fullName evidence="3">MerR family transcriptional regulator</fullName>
    </submittedName>
</protein>
<accession>A0ABY8QW61</accession>
<feature type="domain" description="HTH merR-type" evidence="2">
    <location>
        <begin position="1"/>
        <end position="71"/>
    </location>
</feature>
<keyword evidence="4" id="KW-1185">Reference proteome</keyword>
<organism evidence="3 4">
    <name type="scientific">Saxibacter everestensis</name>
    <dbReference type="NCBI Taxonomy" id="2909229"/>
    <lineage>
        <taxon>Bacteria</taxon>
        <taxon>Bacillati</taxon>
        <taxon>Actinomycetota</taxon>
        <taxon>Actinomycetes</taxon>
        <taxon>Micrococcales</taxon>
        <taxon>Brevibacteriaceae</taxon>
        <taxon>Saxibacter</taxon>
    </lineage>
</organism>
<evidence type="ECO:0000313" key="4">
    <source>
        <dbReference type="Proteomes" id="UP001209083"/>
    </source>
</evidence>
<sequence>MPWSTRQIAELAGTTVKAVRHYHQVGLLEEPERAVNGYKRYEVAHLIRLLRIKRLIDLGVPLSQIAAMGAAEEHPEEALRLLDAELGASIERLQRVRAELAVILRHQAPIDLPPGFSKVAGDLSDADRALVLIYSRVFEPTAMDSLHDLLASPRSSADEDFDALRADADEATRQELAERFAPQIRRLTVEHPWLEKPALRAQYGSASGESIVVQAIADLYNPAQLDVLQRVHRILQGEAESDSDQ</sequence>
<dbReference type="Pfam" id="PF13411">
    <property type="entry name" value="MerR_1"/>
    <property type="match status" value="1"/>
</dbReference>